<evidence type="ECO:0000256" key="4">
    <source>
        <dbReference type="SAM" id="Phobius"/>
    </source>
</evidence>
<dbReference type="GO" id="GO:0007165">
    <property type="term" value="P:signal transduction"/>
    <property type="evidence" value="ECO:0007669"/>
    <property type="project" value="UniProtKB-KW"/>
</dbReference>
<evidence type="ECO:0000259" key="6">
    <source>
        <dbReference type="PROSITE" id="PS50885"/>
    </source>
</evidence>
<dbReference type="PROSITE" id="PS50885">
    <property type="entry name" value="HAMP"/>
    <property type="match status" value="1"/>
</dbReference>
<comment type="caution">
    <text evidence="7">The sequence shown here is derived from an EMBL/GenBank/DDBJ whole genome shotgun (WGS) entry which is preliminary data.</text>
</comment>
<keyword evidence="1" id="KW-0145">Chemotaxis</keyword>
<dbReference type="GO" id="GO:0005886">
    <property type="term" value="C:plasma membrane"/>
    <property type="evidence" value="ECO:0007669"/>
    <property type="project" value="TreeGrafter"/>
</dbReference>
<dbReference type="PRINTS" id="PR00260">
    <property type="entry name" value="CHEMTRNSDUCR"/>
</dbReference>
<reference evidence="7" key="1">
    <citation type="journal article" date="2014" name="Int. J. Syst. Evol. Microbiol.">
        <title>Complete genome sequence of Corynebacterium casei LMG S-19264T (=DSM 44701T), isolated from a smear-ripened cheese.</title>
        <authorList>
            <consortium name="US DOE Joint Genome Institute (JGI-PGF)"/>
            <person name="Walter F."/>
            <person name="Albersmeier A."/>
            <person name="Kalinowski J."/>
            <person name="Ruckert C."/>
        </authorList>
    </citation>
    <scope>NUCLEOTIDE SEQUENCE</scope>
    <source>
        <strain evidence="7">KCTC 23714</strain>
    </source>
</reference>
<dbReference type="InterPro" id="IPR004089">
    <property type="entry name" value="MCPsignal_dom"/>
</dbReference>
<evidence type="ECO:0000313" key="7">
    <source>
        <dbReference type="EMBL" id="GGW21542.1"/>
    </source>
</evidence>
<feature type="domain" description="Methyl-accepting transducer" evidence="5">
    <location>
        <begin position="234"/>
        <end position="449"/>
    </location>
</feature>
<dbReference type="AlphaFoldDB" id="A0A918MFZ5"/>
<dbReference type="GO" id="GO:0006935">
    <property type="term" value="P:chemotaxis"/>
    <property type="evidence" value="ECO:0007669"/>
    <property type="project" value="UniProtKB-KW"/>
</dbReference>
<name>A0A918MFZ5_9RHOB</name>
<dbReference type="PROSITE" id="PS50111">
    <property type="entry name" value="CHEMOTAXIS_TRANSDUC_2"/>
    <property type="match status" value="1"/>
</dbReference>
<keyword evidence="4" id="KW-0812">Transmembrane</keyword>
<keyword evidence="3" id="KW-0807">Transducer</keyword>
<accession>A0A918MFZ5</accession>
<dbReference type="Pfam" id="PF00015">
    <property type="entry name" value="MCPsignal"/>
    <property type="match status" value="1"/>
</dbReference>
<evidence type="ECO:0000256" key="1">
    <source>
        <dbReference type="ARBA" id="ARBA00022500"/>
    </source>
</evidence>
<dbReference type="InterPro" id="IPR003660">
    <property type="entry name" value="HAMP_dom"/>
</dbReference>
<reference evidence="7" key="2">
    <citation type="submission" date="2020-09" db="EMBL/GenBank/DDBJ databases">
        <authorList>
            <person name="Sun Q."/>
            <person name="Kim S."/>
        </authorList>
    </citation>
    <scope>NUCLEOTIDE SEQUENCE</scope>
    <source>
        <strain evidence="7">KCTC 23714</strain>
    </source>
</reference>
<dbReference type="PANTHER" id="PTHR43531:SF11">
    <property type="entry name" value="METHYL-ACCEPTING CHEMOTAXIS PROTEIN 3"/>
    <property type="match status" value="1"/>
</dbReference>
<keyword evidence="8" id="KW-1185">Reference proteome</keyword>
<dbReference type="PANTHER" id="PTHR43531">
    <property type="entry name" value="PROTEIN ICFG"/>
    <property type="match status" value="1"/>
</dbReference>
<keyword evidence="4" id="KW-0472">Membrane</keyword>
<dbReference type="Gene3D" id="1.10.287.950">
    <property type="entry name" value="Methyl-accepting chemotaxis protein"/>
    <property type="match status" value="1"/>
</dbReference>
<dbReference type="InterPro" id="IPR051310">
    <property type="entry name" value="MCP_chemotaxis"/>
</dbReference>
<feature type="transmembrane region" description="Helical" evidence="4">
    <location>
        <begin position="156"/>
        <end position="175"/>
    </location>
</feature>
<dbReference type="EMBL" id="BMYQ01000001">
    <property type="protein sequence ID" value="GGW21542.1"/>
    <property type="molecule type" value="Genomic_DNA"/>
</dbReference>
<gene>
    <name evidence="7" type="primary">mcpJ</name>
    <name evidence="7" type="ORF">GCM10011452_02390</name>
</gene>
<dbReference type="Proteomes" id="UP000628984">
    <property type="component" value="Unassembled WGS sequence"/>
</dbReference>
<dbReference type="SMART" id="SM00304">
    <property type="entry name" value="HAMP"/>
    <property type="match status" value="1"/>
</dbReference>
<sequence>MIILLTMIVAGSITLNAAGLLRSVAMEGLQALAFDSTRSTSREVAGAIKFGKTDLITAVFADLEKRAADKLTSAVAFDAKITPKAQGGEIDEAQMKRTTDLAGKAIASGKVEVAENGLLIASPAVFGEKGDVTGVVVTQWSSAELEAKSQAQLIRVVWLAAIILCTLLVAAAWFLHRTLSVPLKSIASIGRRVAEGDLTEVAPRRGSDEIAQLHQTICEMVESLRDVVGNVALAIDGVSEGSSAIATSSTELSGSATVQSSATEQVSAAVEEMTANIQHSAENAAQTEKIAAQSALDAQKSGQVVAEAMEAMTRIAERISVVQEIARQTDLLALNAAVEAARAGENGRGFAVVAAEVRKLAEKSQSSASEISGLAGQTLRLAQLAGEMLHRLVPAIQQTAELVTGLSANARELSIGTSQIASAIQSLDRVTQQNTAASESLSSSAVELSSQAEQVRATIGYFHLTPSANARDGGLTTDLQTATA</sequence>
<evidence type="ECO:0000256" key="2">
    <source>
        <dbReference type="ARBA" id="ARBA00029447"/>
    </source>
</evidence>
<feature type="domain" description="HAMP" evidence="6">
    <location>
        <begin position="177"/>
        <end position="229"/>
    </location>
</feature>
<dbReference type="GO" id="GO:0004888">
    <property type="term" value="F:transmembrane signaling receptor activity"/>
    <property type="evidence" value="ECO:0007669"/>
    <property type="project" value="InterPro"/>
</dbReference>
<dbReference type="SMART" id="SM00283">
    <property type="entry name" value="MA"/>
    <property type="match status" value="1"/>
</dbReference>
<evidence type="ECO:0000313" key="8">
    <source>
        <dbReference type="Proteomes" id="UP000628984"/>
    </source>
</evidence>
<evidence type="ECO:0000256" key="3">
    <source>
        <dbReference type="PROSITE-ProRule" id="PRU00284"/>
    </source>
</evidence>
<dbReference type="Pfam" id="PF00672">
    <property type="entry name" value="HAMP"/>
    <property type="match status" value="1"/>
</dbReference>
<evidence type="ECO:0000259" key="5">
    <source>
        <dbReference type="PROSITE" id="PS50111"/>
    </source>
</evidence>
<comment type="similarity">
    <text evidence="2">Belongs to the methyl-accepting chemotaxis (MCP) protein family.</text>
</comment>
<proteinExistence type="inferred from homology"/>
<organism evidence="7 8">
    <name type="scientific">Gemmobacter lanyuensis</name>
    <dbReference type="NCBI Taxonomy" id="1054497"/>
    <lineage>
        <taxon>Bacteria</taxon>
        <taxon>Pseudomonadati</taxon>
        <taxon>Pseudomonadota</taxon>
        <taxon>Alphaproteobacteria</taxon>
        <taxon>Rhodobacterales</taxon>
        <taxon>Paracoccaceae</taxon>
        <taxon>Gemmobacter</taxon>
    </lineage>
</organism>
<keyword evidence="4" id="KW-1133">Transmembrane helix</keyword>
<dbReference type="CDD" id="cd06225">
    <property type="entry name" value="HAMP"/>
    <property type="match status" value="1"/>
</dbReference>
<dbReference type="InterPro" id="IPR004090">
    <property type="entry name" value="Chemotax_Me-accpt_rcpt"/>
</dbReference>
<protein>
    <submittedName>
        <fullName evidence="7">Methyl-accepting chemotaxis protein</fullName>
    </submittedName>
</protein>
<dbReference type="SUPFAM" id="SSF58104">
    <property type="entry name" value="Methyl-accepting chemotaxis protein (MCP) signaling domain"/>
    <property type="match status" value="1"/>
</dbReference>